<dbReference type="GO" id="GO:0005681">
    <property type="term" value="C:spliceosomal complex"/>
    <property type="evidence" value="ECO:0007669"/>
    <property type="project" value="UniProtKB-KW"/>
</dbReference>
<dbReference type="PANTHER" id="PTHR47926">
    <property type="entry name" value="PENTATRICOPEPTIDE REPEAT-CONTAINING PROTEIN"/>
    <property type="match status" value="1"/>
</dbReference>
<accession>A0AAV7F318</accession>
<feature type="repeat" description="PPR" evidence="12">
    <location>
        <begin position="400"/>
        <end position="430"/>
    </location>
</feature>
<keyword evidence="4" id="KW-0507">mRNA processing</keyword>
<dbReference type="InterPro" id="IPR002885">
    <property type="entry name" value="PPR_rpt"/>
</dbReference>
<dbReference type="EMBL" id="JAINDJ010000003">
    <property type="protein sequence ID" value="KAG9455091.1"/>
    <property type="molecule type" value="Genomic_DNA"/>
</dbReference>
<dbReference type="GO" id="GO:0003729">
    <property type="term" value="F:mRNA binding"/>
    <property type="evidence" value="ECO:0007669"/>
    <property type="project" value="UniProtKB-ARBA"/>
</dbReference>
<evidence type="ECO:0000256" key="11">
    <source>
        <dbReference type="ARBA" id="ARBA00054684"/>
    </source>
</evidence>
<dbReference type="InterPro" id="IPR034105">
    <property type="entry name" value="Lsm3"/>
</dbReference>
<dbReference type="InterPro" id="IPR047575">
    <property type="entry name" value="Sm"/>
</dbReference>
<keyword evidence="6" id="KW-0677">Repeat</keyword>
<dbReference type="InterPro" id="IPR010920">
    <property type="entry name" value="LSM_dom_sf"/>
</dbReference>
<comment type="subcellular location">
    <subcellularLocation>
        <location evidence="1">Nucleus</location>
    </subcellularLocation>
</comment>
<feature type="repeat" description="PPR" evidence="12">
    <location>
        <begin position="532"/>
        <end position="566"/>
    </location>
</feature>
<comment type="similarity">
    <text evidence="3">Belongs to the snRNP Sm proteins family.</text>
</comment>
<name>A0AAV7F318_ARIFI</name>
<gene>
    <name evidence="14" type="ORF">H6P81_007995</name>
</gene>
<evidence type="ECO:0000313" key="15">
    <source>
        <dbReference type="Proteomes" id="UP000825729"/>
    </source>
</evidence>
<evidence type="ECO:0000256" key="2">
    <source>
        <dbReference type="ARBA" id="ARBA00006643"/>
    </source>
</evidence>
<dbReference type="PANTHER" id="PTHR47926:SF436">
    <property type="entry name" value="PENTATRICOPEPTIDE REPEAT-CONTAINING PROTEIN ELI1, CHLOROPLASTIC-LIKE ISOFORM X2"/>
    <property type="match status" value="1"/>
</dbReference>
<comment type="similarity">
    <text evidence="2">Belongs to the PPR family. PCMP-H subfamily.</text>
</comment>
<dbReference type="FunFam" id="1.25.40.10:FF:000436">
    <property type="entry name" value="Pentatricopeptide repeat-containing protein At5g39350 family"/>
    <property type="match status" value="1"/>
</dbReference>
<comment type="caution">
    <text evidence="14">The sequence shown here is derived from an EMBL/GenBank/DDBJ whole genome shotgun (WGS) entry which is preliminary data.</text>
</comment>
<dbReference type="GO" id="GO:0008270">
    <property type="term" value="F:zinc ion binding"/>
    <property type="evidence" value="ECO:0007669"/>
    <property type="project" value="InterPro"/>
</dbReference>
<evidence type="ECO:0000256" key="8">
    <source>
        <dbReference type="ARBA" id="ARBA00023187"/>
    </source>
</evidence>
<dbReference type="InterPro" id="IPR011990">
    <property type="entry name" value="TPR-like_helical_dom_sf"/>
</dbReference>
<dbReference type="InterPro" id="IPR001163">
    <property type="entry name" value="Sm_dom_euk/arc"/>
</dbReference>
<evidence type="ECO:0000256" key="10">
    <source>
        <dbReference type="ARBA" id="ARBA00023274"/>
    </source>
</evidence>
<dbReference type="InterPro" id="IPR046849">
    <property type="entry name" value="E2_motif"/>
</dbReference>
<dbReference type="FunFam" id="1.25.40.10:FF:000690">
    <property type="entry name" value="Pentatricopeptide repeat-containing protein"/>
    <property type="match status" value="1"/>
</dbReference>
<dbReference type="InterPro" id="IPR046848">
    <property type="entry name" value="E_motif"/>
</dbReference>
<dbReference type="Pfam" id="PF20430">
    <property type="entry name" value="Eplus_motif"/>
    <property type="match status" value="1"/>
</dbReference>
<dbReference type="PROSITE" id="PS51375">
    <property type="entry name" value="PPR"/>
    <property type="match status" value="6"/>
</dbReference>
<evidence type="ECO:0000256" key="7">
    <source>
        <dbReference type="ARBA" id="ARBA00022884"/>
    </source>
</evidence>
<dbReference type="GO" id="GO:0000398">
    <property type="term" value="P:mRNA splicing, via spliceosome"/>
    <property type="evidence" value="ECO:0007669"/>
    <property type="project" value="InterPro"/>
</dbReference>
<keyword evidence="5" id="KW-0747">Spliceosome</keyword>
<dbReference type="FunFam" id="2.30.30.100:FF:000007">
    <property type="entry name" value="U6 snRNA-associated Sm-like protein LSm3"/>
    <property type="match status" value="1"/>
</dbReference>
<keyword evidence="10" id="KW-0687">Ribonucleoprotein</keyword>
<dbReference type="GO" id="GO:0120115">
    <property type="term" value="C:Lsm2-8 complex"/>
    <property type="evidence" value="ECO:0007669"/>
    <property type="project" value="UniProtKB-ARBA"/>
</dbReference>
<dbReference type="InterPro" id="IPR032867">
    <property type="entry name" value="DYW_dom"/>
</dbReference>
<sequence>MAAANLLHPSPIVSVVRPVENDIQLKEKENLGIGSLKHLRNIKEIKETHGRILKMGHRRVTSAMTQLISAYVEVGCYKSLDYARKTLELFIEEGTPTLFMWNSLIRGYSSAYIYKEVIALYLQLLEEGITPDHLTFPFVIRAFAKLQAFSAGVQVHASLLKIGLATDIFILNSLIYFYSECGEMDSARKIFDGMFDRNVVSWTSLICGYTHLEQPDKAVTLFDQMIADKVQPNSVTMACVISACAKLGELNLGEKLSAYISSMGINISPTLANSLVDMYMKCGAMDKARRIFDECEERNLILWNTVLSNYSRQGLANEALEVFHQMLSSSMVPDRVTLLAVASACTQLANLELGMQCHAYIIRKGFNIWDAVTNSIIDMYMKCNKPEVALSIFKGMEQKTVVSWNTIIAGFAGNGDIESAWEFFNLLVEKDLISWNTMIGALVQESRFEDALSLFREMQCAGIKPDRVTLVSVASACGYLGALDLAKWVHACVDKNKIQCDVRLGTALVDMYARCGDPKSSLRVFHSMKNKDVSAWTAAIGSAAMEGNGRGAIQLFDEMIKQGLRPDEVTFVGLLTACSHSGLVEEGQKYFQFMESKYGVTPLIVHYGCMVDLLGRSGLIEAAKLLIESMPMEPNDVVWGALLAACRVHKNVELADYAAQRVIELAPERTGIRVLLSNVFASEGKWDEVARVRLSLKDQGIRKLPGTSLIEINGLIHEFTSGDKSHPQIRLVDRMLDEISKKLREMGHEPDLTNVLLDVDEVEKEHVLSRHGEKLAMAFGLISTGAGVPIRVIKNLRICSDCHSFAKLVSLVYEREIAIRDNNSGITVNSHILSSVRTVHVQMATEEESAVKEPLDLIRLSLDERIYVKLRSDRELRGKLHAYDQHLNMILGDVEEIITTVEIDDETYEEIVRTSRRTIPFLFVRGDGVILVSPPLRTAT</sequence>
<keyword evidence="7" id="KW-0694">RNA-binding</keyword>
<dbReference type="FunFam" id="1.25.40.10:FF:001238">
    <property type="entry name" value="Pentatricopeptide repeat-containing protein At3g22690"/>
    <property type="match status" value="1"/>
</dbReference>
<dbReference type="Pfam" id="PF01535">
    <property type="entry name" value="PPR"/>
    <property type="match status" value="5"/>
</dbReference>
<reference evidence="14 15" key="1">
    <citation type="submission" date="2021-07" db="EMBL/GenBank/DDBJ databases">
        <title>The Aristolochia fimbriata genome: insights into angiosperm evolution, floral development and chemical biosynthesis.</title>
        <authorList>
            <person name="Jiao Y."/>
        </authorList>
    </citation>
    <scope>NUCLEOTIDE SEQUENCE [LARGE SCALE GENOMIC DNA]</scope>
    <source>
        <strain evidence="14">IBCAS-2021</strain>
        <tissue evidence="14">Leaf</tissue>
    </source>
</reference>
<evidence type="ECO:0000313" key="14">
    <source>
        <dbReference type="EMBL" id="KAG9455091.1"/>
    </source>
</evidence>
<dbReference type="SUPFAM" id="SSF48452">
    <property type="entry name" value="TPR-like"/>
    <property type="match status" value="2"/>
</dbReference>
<keyword evidence="9" id="KW-0539">Nucleus</keyword>
<dbReference type="Proteomes" id="UP000825729">
    <property type="component" value="Unassembled WGS sequence"/>
</dbReference>
<feature type="repeat" description="PPR" evidence="12">
    <location>
        <begin position="97"/>
        <end position="131"/>
    </location>
</feature>
<dbReference type="Pfam" id="PF01423">
    <property type="entry name" value="LSM"/>
    <property type="match status" value="1"/>
</dbReference>
<dbReference type="Pfam" id="PF13041">
    <property type="entry name" value="PPR_2"/>
    <property type="match status" value="3"/>
</dbReference>
<feature type="domain" description="Sm" evidence="13">
    <location>
        <begin position="853"/>
        <end position="938"/>
    </location>
</feature>
<evidence type="ECO:0000256" key="3">
    <source>
        <dbReference type="ARBA" id="ARBA00006850"/>
    </source>
</evidence>
<dbReference type="GO" id="GO:0009451">
    <property type="term" value="P:RNA modification"/>
    <property type="evidence" value="ECO:0007669"/>
    <property type="project" value="InterPro"/>
</dbReference>
<dbReference type="Pfam" id="PF20431">
    <property type="entry name" value="E_motif"/>
    <property type="match status" value="1"/>
</dbReference>
<evidence type="ECO:0000256" key="12">
    <source>
        <dbReference type="PROSITE-ProRule" id="PRU00708"/>
    </source>
</evidence>
<dbReference type="SMART" id="SM00651">
    <property type="entry name" value="Sm"/>
    <property type="match status" value="1"/>
</dbReference>
<evidence type="ECO:0000256" key="4">
    <source>
        <dbReference type="ARBA" id="ARBA00022664"/>
    </source>
</evidence>
<protein>
    <recommendedName>
        <fullName evidence="13">Sm domain-containing protein</fullName>
    </recommendedName>
</protein>
<dbReference type="AlphaFoldDB" id="A0AAV7F318"/>
<dbReference type="SUPFAM" id="SSF50182">
    <property type="entry name" value="Sm-like ribonucleoproteins"/>
    <property type="match status" value="1"/>
</dbReference>
<feature type="repeat" description="PPR" evidence="12">
    <location>
        <begin position="299"/>
        <end position="333"/>
    </location>
</feature>
<dbReference type="Gene3D" id="2.30.30.100">
    <property type="match status" value="1"/>
</dbReference>
<dbReference type="Gene3D" id="1.25.40.10">
    <property type="entry name" value="Tetratricopeptide repeat domain"/>
    <property type="match status" value="4"/>
</dbReference>
<proteinExistence type="inferred from homology"/>
<evidence type="ECO:0000256" key="9">
    <source>
        <dbReference type="ARBA" id="ARBA00023242"/>
    </source>
</evidence>
<dbReference type="PROSITE" id="PS52002">
    <property type="entry name" value="SM"/>
    <property type="match status" value="1"/>
</dbReference>
<comment type="function">
    <text evidence="11">Component of LSM protein complexes, which are involved in RNA processing. Component of the cytoplasmic LSM1-LSM7 complex which is involved in mRNA degradation by promoting decapping and leading to accurate 5'-3' mRNA decay. The cytoplasmic LSM1-LSM7 complex regulates developmental gene expression by the decapping of specific development-related transcripts. Component of the nuclear LSM2-LSM8 complex which is involved splicing nuclear mRNAs. LSM2-LSM8 binds directly to the U6 small nuclear RNAs (snRNAs) and is essential for accurate splicing of selected development-related mRNAs through the stabilization of the spliceosomal U6 snRNA. Plays a critical role in the regulation of development-related gene expression.</text>
</comment>
<keyword evidence="15" id="KW-1185">Reference proteome</keyword>
<evidence type="ECO:0000256" key="1">
    <source>
        <dbReference type="ARBA" id="ARBA00004123"/>
    </source>
</evidence>
<keyword evidence="8" id="KW-0508">mRNA splicing</keyword>
<dbReference type="FunFam" id="1.25.40.10:FF:000344">
    <property type="entry name" value="Pentatricopeptide repeat-containing protein"/>
    <property type="match status" value="1"/>
</dbReference>
<evidence type="ECO:0000256" key="6">
    <source>
        <dbReference type="ARBA" id="ARBA00022737"/>
    </source>
</evidence>
<evidence type="ECO:0000259" key="13">
    <source>
        <dbReference type="PROSITE" id="PS52002"/>
    </source>
</evidence>
<organism evidence="14 15">
    <name type="scientific">Aristolochia fimbriata</name>
    <name type="common">White veined hardy Dutchman's pipe vine</name>
    <dbReference type="NCBI Taxonomy" id="158543"/>
    <lineage>
        <taxon>Eukaryota</taxon>
        <taxon>Viridiplantae</taxon>
        <taxon>Streptophyta</taxon>
        <taxon>Embryophyta</taxon>
        <taxon>Tracheophyta</taxon>
        <taxon>Spermatophyta</taxon>
        <taxon>Magnoliopsida</taxon>
        <taxon>Magnoliidae</taxon>
        <taxon>Piperales</taxon>
        <taxon>Aristolochiaceae</taxon>
        <taxon>Aristolochia</taxon>
    </lineage>
</organism>
<dbReference type="InterPro" id="IPR046960">
    <property type="entry name" value="PPR_At4g14850-like_plant"/>
</dbReference>
<dbReference type="CDD" id="cd01730">
    <property type="entry name" value="LSm3"/>
    <property type="match status" value="1"/>
</dbReference>
<evidence type="ECO:0000256" key="5">
    <source>
        <dbReference type="ARBA" id="ARBA00022728"/>
    </source>
</evidence>
<feature type="repeat" description="PPR" evidence="12">
    <location>
        <begin position="198"/>
        <end position="232"/>
    </location>
</feature>
<feature type="repeat" description="PPR" evidence="12">
    <location>
        <begin position="431"/>
        <end position="465"/>
    </location>
</feature>
<dbReference type="Pfam" id="PF14432">
    <property type="entry name" value="DYW_deaminase"/>
    <property type="match status" value="1"/>
</dbReference>
<dbReference type="NCBIfam" id="TIGR00756">
    <property type="entry name" value="PPR"/>
    <property type="match status" value="6"/>
</dbReference>